<dbReference type="PANTHER" id="PTHR46630">
    <property type="entry name" value="TETRATRICOPEPTIDE REPEAT PROTEIN 29"/>
    <property type="match status" value="1"/>
</dbReference>
<sequence length="366" mass="39347">MGKLTVQTDPVAESYRNYAWGGPTAMNHRHRLGLGLLTLAFLLGQTMSASAANLEEQLDLRPNNATRGQSRDVADGWMQLGNQQQADGDLAAATVAWAEAAEIYRLLGDTQSAGRAYGSMGAAFGSLGRYPEAERAFVLRLGTARDNDDRLGQVYGLNNLGNLYVNQGRLNEGQTHFEEAFQIARTTGDAQALGVSLSNLGRVATQRGELEAAARLLEAATNYRILASDYLGEAHSSNNLGDVYVALGRESNAIGAYRVALRSGVEAGDIPLQIRALDGLLGVYLGRGDLAIAKGYLDQRAALTLSGAGVAADVETALTYRWLGDYYLQTEQLDTARRAFSQGLAIARDLEEKSLEAEFVNRLLAL</sequence>
<dbReference type="PANTHER" id="PTHR46630:SF1">
    <property type="entry name" value="TETRATRICOPEPTIDE REPEAT PROTEIN 29"/>
    <property type="match status" value="1"/>
</dbReference>
<evidence type="ECO:0000256" key="2">
    <source>
        <dbReference type="ARBA" id="ARBA00022490"/>
    </source>
</evidence>
<protein>
    <recommendedName>
        <fullName evidence="8">Tfp pilus assembly protein PilF</fullName>
    </recommendedName>
</protein>
<dbReference type="Proteomes" id="UP000249081">
    <property type="component" value="Unassembled WGS sequence"/>
</dbReference>
<dbReference type="InterPro" id="IPR011990">
    <property type="entry name" value="TPR-like_helical_dom_sf"/>
</dbReference>
<accession>A0A2W4VT82</accession>
<dbReference type="SMART" id="SM00028">
    <property type="entry name" value="TPR"/>
    <property type="match status" value="6"/>
</dbReference>
<evidence type="ECO:0000256" key="5">
    <source>
        <dbReference type="ARBA" id="ARBA00038253"/>
    </source>
</evidence>
<keyword evidence="3" id="KW-0677">Repeat</keyword>
<evidence type="ECO:0000313" key="6">
    <source>
        <dbReference type="EMBL" id="PZO34567.1"/>
    </source>
</evidence>
<evidence type="ECO:0000256" key="3">
    <source>
        <dbReference type="ARBA" id="ARBA00022737"/>
    </source>
</evidence>
<dbReference type="GO" id="GO:0005737">
    <property type="term" value="C:cytoplasm"/>
    <property type="evidence" value="ECO:0007669"/>
    <property type="project" value="UniProtKB-SubCell"/>
</dbReference>
<name>A0A2W4VT82_9CYAN</name>
<dbReference type="Gene3D" id="1.25.40.10">
    <property type="entry name" value="Tetratricopeptide repeat domain"/>
    <property type="match status" value="2"/>
</dbReference>
<reference evidence="6 7" key="2">
    <citation type="submission" date="2018-06" db="EMBL/GenBank/DDBJ databases">
        <title>Metagenomic assembly of (sub)arctic Cyanobacteria and their associated microbiome from non-axenic cultures.</title>
        <authorList>
            <person name="Baurain D."/>
        </authorList>
    </citation>
    <scope>NUCLEOTIDE SEQUENCE [LARGE SCALE GENOMIC DNA]</scope>
    <source>
        <strain evidence="6">ULC041bin1</strain>
    </source>
</reference>
<dbReference type="EMBL" id="QBMN01000202">
    <property type="protein sequence ID" value="PZO34567.1"/>
    <property type="molecule type" value="Genomic_DNA"/>
</dbReference>
<reference evidence="7" key="1">
    <citation type="submission" date="2018-04" db="EMBL/GenBank/DDBJ databases">
        <authorList>
            <person name="Cornet L."/>
        </authorList>
    </citation>
    <scope>NUCLEOTIDE SEQUENCE [LARGE SCALE GENOMIC DNA]</scope>
</reference>
<organism evidence="6 7">
    <name type="scientific">Shackletoniella antarctica</name>
    <dbReference type="NCBI Taxonomy" id="268115"/>
    <lineage>
        <taxon>Bacteria</taxon>
        <taxon>Bacillati</taxon>
        <taxon>Cyanobacteriota</taxon>
        <taxon>Cyanophyceae</taxon>
        <taxon>Oculatellales</taxon>
        <taxon>Oculatellaceae</taxon>
        <taxon>Shackletoniella</taxon>
    </lineage>
</organism>
<keyword evidence="4" id="KW-0802">TPR repeat</keyword>
<dbReference type="InterPro" id="IPR051476">
    <property type="entry name" value="Bac_ResReg_Asp_Phosphatase"/>
</dbReference>
<gene>
    <name evidence="6" type="ORF">DCF17_20220</name>
</gene>
<dbReference type="InterPro" id="IPR019734">
    <property type="entry name" value="TPR_rpt"/>
</dbReference>
<evidence type="ECO:0008006" key="8">
    <source>
        <dbReference type="Google" id="ProtNLM"/>
    </source>
</evidence>
<keyword evidence="2" id="KW-0963">Cytoplasm</keyword>
<comment type="subcellular location">
    <subcellularLocation>
        <location evidence="1">Cytoplasm</location>
    </subcellularLocation>
</comment>
<evidence type="ECO:0000256" key="1">
    <source>
        <dbReference type="ARBA" id="ARBA00004496"/>
    </source>
</evidence>
<evidence type="ECO:0000256" key="4">
    <source>
        <dbReference type="ARBA" id="ARBA00022803"/>
    </source>
</evidence>
<evidence type="ECO:0000313" key="7">
    <source>
        <dbReference type="Proteomes" id="UP000249081"/>
    </source>
</evidence>
<dbReference type="Pfam" id="PF13424">
    <property type="entry name" value="TPR_12"/>
    <property type="match status" value="1"/>
</dbReference>
<comment type="similarity">
    <text evidence="5">Belongs to the Rap family.</text>
</comment>
<proteinExistence type="inferred from homology"/>
<comment type="caution">
    <text evidence="6">The sequence shown here is derived from an EMBL/GenBank/DDBJ whole genome shotgun (WGS) entry which is preliminary data.</text>
</comment>
<dbReference type="AlphaFoldDB" id="A0A2W4VT82"/>
<dbReference type="SUPFAM" id="SSF48452">
    <property type="entry name" value="TPR-like"/>
    <property type="match status" value="2"/>
</dbReference>